<keyword evidence="4" id="KW-0963">Cytoplasm</keyword>
<dbReference type="SUPFAM" id="SSF56112">
    <property type="entry name" value="Protein kinase-like (PK-like)"/>
    <property type="match status" value="1"/>
</dbReference>
<dbReference type="CDD" id="cd13970">
    <property type="entry name" value="ABC1_ADCK3"/>
    <property type="match status" value="1"/>
</dbReference>
<dbReference type="PANTHER" id="PTHR43851:SF3">
    <property type="entry name" value="COENZYME Q8"/>
    <property type="match status" value="1"/>
</dbReference>
<dbReference type="SUPFAM" id="SSF57850">
    <property type="entry name" value="RING/U-box"/>
    <property type="match status" value="1"/>
</dbReference>
<dbReference type="AlphaFoldDB" id="A0A915LDB6"/>
<evidence type="ECO:0000259" key="14">
    <source>
        <dbReference type="PROSITE" id="PS51867"/>
    </source>
</evidence>
<dbReference type="GO" id="GO:0006744">
    <property type="term" value="P:ubiquinone biosynthetic process"/>
    <property type="evidence" value="ECO:0007669"/>
    <property type="project" value="TreeGrafter"/>
</dbReference>
<dbReference type="PROSITE" id="PS50897">
    <property type="entry name" value="CTLH"/>
    <property type="match status" value="1"/>
</dbReference>
<dbReference type="InterPro" id="IPR034646">
    <property type="entry name" value="ADCK3_dom"/>
</dbReference>
<evidence type="ECO:0000256" key="10">
    <source>
        <dbReference type="ARBA" id="ARBA00022840"/>
    </source>
</evidence>
<dbReference type="Proteomes" id="UP000887561">
    <property type="component" value="Unplaced"/>
</dbReference>
<keyword evidence="5" id="KW-0808">Transferase</keyword>
<dbReference type="Pfam" id="PF10607">
    <property type="entry name" value="CTLH"/>
    <property type="match status" value="1"/>
</dbReference>
<dbReference type="GO" id="GO:0005737">
    <property type="term" value="C:cytoplasm"/>
    <property type="evidence" value="ECO:0007669"/>
    <property type="project" value="UniProtKB-SubCell"/>
</dbReference>
<keyword evidence="10" id="KW-0067">ATP-binding</keyword>
<feature type="domain" description="CTLH" evidence="13">
    <location>
        <begin position="215"/>
        <end position="253"/>
    </location>
</feature>
<comment type="similarity">
    <text evidence="3">Belongs to the protein kinase superfamily. ADCK protein kinase family.</text>
</comment>
<keyword evidence="9" id="KW-0862">Zinc</keyword>
<evidence type="ECO:0000256" key="11">
    <source>
        <dbReference type="PROSITE-ProRule" id="PRU01215"/>
    </source>
</evidence>
<dbReference type="InterPro" id="IPR006595">
    <property type="entry name" value="CTLH_C"/>
</dbReference>
<feature type="region of interest" description="Disordered" evidence="12">
    <location>
        <begin position="526"/>
        <end position="546"/>
    </location>
</feature>
<dbReference type="InterPro" id="IPR024964">
    <property type="entry name" value="CTLH/CRA"/>
</dbReference>
<accession>A0A915LDB6</accession>
<evidence type="ECO:0000259" key="13">
    <source>
        <dbReference type="PROSITE" id="PS50897"/>
    </source>
</evidence>
<evidence type="ECO:0000256" key="4">
    <source>
        <dbReference type="ARBA" id="ARBA00022490"/>
    </source>
</evidence>
<keyword evidence="6" id="KW-0479">Metal-binding</keyword>
<dbReference type="PROSITE" id="PS50896">
    <property type="entry name" value="LISH"/>
    <property type="match status" value="1"/>
</dbReference>
<name>A0A915LDB6_MELJA</name>
<organism evidence="15 16">
    <name type="scientific">Meloidogyne javanica</name>
    <name type="common">Root-knot nematode worm</name>
    <dbReference type="NCBI Taxonomy" id="6303"/>
    <lineage>
        <taxon>Eukaryota</taxon>
        <taxon>Metazoa</taxon>
        <taxon>Ecdysozoa</taxon>
        <taxon>Nematoda</taxon>
        <taxon>Chromadorea</taxon>
        <taxon>Rhabditida</taxon>
        <taxon>Tylenchina</taxon>
        <taxon>Tylenchomorpha</taxon>
        <taxon>Tylenchoidea</taxon>
        <taxon>Meloidogynidae</taxon>
        <taxon>Meloidogyninae</taxon>
        <taxon>Meloidogyne</taxon>
        <taxon>Meloidogyne incognita group</taxon>
    </lineage>
</organism>
<evidence type="ECO:0000256" key="5">
    <source>
        <dbReference type="ARBA" id="ARBA00022679"/>
    </source>
</evidence>
<dbReference type="InterPro" id="IPR051409">
    <property type="entry name" value="Atypical_kinase_ADCK"/>
</dbReference>
<dbReference type="PROSITE" id="PS51867">
    <property type="entry name" value="ZF_RING_GID"/>
    <property type="match status" value="1"/>
</dbReference>
<sequence length="1048" mass="118381">MSTEKNFPVQSRAEIDIIGDNTNKAIQRTQSFTTKFIPLLTKNSTKLDAMCTELIIEPAEQINKSLDSAEIVELSEDSKSNESGEQQEENCGEPELSVHAQYILLEALNNLKKILGEMAQEHKHPIHHLISRCGKSIDNKFYSDLSKLLKSEKEIETDPENLAHANRLILEHLIGLGRTDVAETFIKESDSTLSMPDISNSETLREIMSAFKQFNYLPAIEWLKDCAPEKKDLLFRLQCQHIIRLLETSDKMAALQYVRELQSFPFEDYKEELSHLMFVVISYPQKGPYEYLFHSGRWFGLEEELAQALTDYRSSLTAILSAGAKTVPSLLTMRAFLSSARPGSTSTLSDELPCNVPIPEQVHSSFCCPILKVQSTETNPPVRLCCGHVISMDAMNKLAQQSRNNRLKCPYCPLESVLQETKNFLEKNFFLGEENMASKPPKNIILRHAHLLRLLAQSQIGYNFRHLDEPVKQRIVQLIVGGGNVYKIDEKEQNLRSTNKKSVISDTAERTQVVVVGIQTQGGFTLNKDGTRNYPSKPTDKPPPFSDVKSFVNPSSSEFSNFVQVSSTETNVVDTIPSLPKDYRPTNIDSTNKMSKSSERKVPTTRVSRLFNFGKLAIGLGTGTAKELLRRRIDGGGNLNSIITPSNSSISNPLFTPENTERIVQMLCRVRGAALKLGQMISIQDDKTIPPFLLEIFERVRQSADFIPAWQVEQQMKRELGPNWIKLFRDFNIHPFAAASIGQVHEATTLDGTKVAVKVQYPGIANGIEADFDNLLSLLSFGRVLPKGLFLENFAAAVRRELRAECDYEREANAMIKFRKLLADDTNYYVPGIFPHLSTKQVLTAEYVEGKPVNQCLDEPKQVRDWIATKSMALCLNEVFRWKFMQTDPNWSNFLFGNINNNPRLILLDFGATRAYSTQFIDKYMRILKAAFNNNREEILKWSRAIGFLTGSETKIMEDAHCDSISIIAETLTFKGSYNFALQNITSRVNRLVPLMLQHRLTAPPEEIYSLHRKLSGSFLLATKLQASVPCGLLFNYVADNYQYSDGK</sequence>
<dbReference type="InterPro" id="IPR006594">
    <property type="entry name" value="LisH"/>
</dbReference>
<evidence type="ECO:0000256" key="3">
    <source>
        <dbReference type="ARBA" id="ARBA00009670"/>
    </source>
</evidence>
<comment type="subcellular location">
    <subcellularLocation>
        <location evidence="1">Cytoplasm</location>
    </subcellularLocation>
</comment>
<evidence type="ECO:0000256" key="8">
    <source>
        <dbReference type="ARBA" id="ARBA00022771"/>
    </source>
</evidence>
<evidence type="ECO:0000256" key="9">
    <source>
        <dbReference type="ARBA" id="ARBA00022833"/>
    </source>
</evidence>
<evidence type="ECO:0000313" key="15">
    <source>
        <dbReference type="Proteomes" id="UP000887561"/>
    </source>
</evidence>
<keyword evidence="15" id="KW-1185">Reference proteome</keyword>
<dbReference type="GO" id="GO:0061630">
    <property type="term" value="F:ubiquitin protein ligase activity"/>
    <property type="evidence" value="ECO:0007669"/>
    <property type="project" value="InterPro"/>
</dbReference>
<evidence type="ECO:0000256" key="2">
    <source>
        <dbReference type="ARBA" id="ARBA00004749"/>
    </source>
</evidence>
<evidence type="ECO:0000256" key="7">
    <source>
        <dbReference type="ARBA" id="ARBA00022741"/>
    </source>
</evidence>
<dbReference type="WBParaSite" id="scaffold1067_cov296.g2379">
    <property type="protein sequence ID" value="scaffold1067_cov296.g2379"/>
    <property type="gene ID" value="scaffold1067_cov296.g2379"/>
</dbReference>
<feature type="region of interest" description="Disordered" evidence="12">
    <location>
        <begin position="74"/>
        <end position="93"/>
    </location>
</feature>
<dbReference type="GO" id="GO:0005524">
    <property type="term" value="F:ATP binding"/>
    <property type="evidence" value="ECO:0007669"/>
    <property type="project" value="UniProtKB-KW"/>
</dbReference>
<comment type="pathway">
    <text evidence="2">Cofactor biosynthesis; ubiquinone biosynthesis.</text>
</comment>
<dbReference type="FunFam" id="3.30.40.10:FF:000143">
    <property type="entry name" value="Regulator of gluconeogenesis Rmd5"/>
    <property type="match status" value="1"/>
</dbReference>
<dbReference type="InterPro" id="IPR004147">
    <property type="entry name" value="ABC1_dom"/>
</dbReference>
<feature type="zinc finger region" description="RING-Gid-type" evidence="11">
    <location>
        <begin position="368"/>
        <end position="412"/>
    </location>
</feature>
<dbReference type="Pfam" id="PF03109">
    <property type="entry name" value="ABC1"/>
    <property type="match status" value="1"/>
</dbReference>
<dbReference type="PANTHER" id="PTHR43851">
    <property type="match status" value="1"/>
</dbReference>
<dbReference type="GO" id="GO:0008270">
    <property type="term" value="F:zinc ion binding"/>
    <property type="evidence" value="ECO:0007669"/>
    <property type="project" value="UniProtKB-KW"/>
</dbReference>
<dbReference type="CDD" id="cd16652">
    <property type="entry name" value="dRING_Rmd5p-like"/>
    <property type="match status" value="1"/>
</dbReference>
<dbReference type="InterPro" id="IPR044063">
    <property type="entry name" value="ZF_RING_GID"/>
</dbReference>
<protein>
    <submittedName>
        <fullName evidence="16">Uncharacterized protein</fullName>
    </submittedName>
</protein>
<dbReference type="InterPro" id="IPR011009">
    <property type="entry name" value="Kinase-like_dom_sf"/>
</dbReference>
<dbReference type="InterPro" id="IPR037683">
    <property type="entry name" value="Rmd5_dRing"/>
</dbReference>
<evidence type="ECO:0000313" key="16">
    <source>
        <dbReference type="WBParaSite" id="scaffold1067_cov296.g2379"/>
    </source>
</evidence>
<evidence type="ECO:0000256" key="12">
    <source>
        <dbReference type="SAM" id="MobiDB-lite"/>
    </source>
</evidence>
<evidence type="ECO:0000256" key="1">
    <source>
        <dbReference type="ARBA" id="ARBA00004496"/>
    </source>
</evidence>
<keyword evidence="8 11" id="KW-0863">Zinc-finger</keyword>
<reference evidence="16" key="1">
    <citation type="submission" date="2022-11" db="UniProtKB">
        <authorList>
            <consortium name="WormBaseParasite"/>
        </authorList>
    </citation>
    <scope>IDENTIFICATION</scope>
</reference>
<evidence type="ECO:0000256" key="6">
    <source>
        <dbReference type="ARBA" id="ARBA00022723"/>
    </source>
</evidence>
<proteinExistence type="inferred from homology"/>
<keyword evidence="7" id="KW-0547">Nucleotide-binding</keyword>
<feature type="domain" description="RING-Gid-type" evidence="14">
    <location>
        <begin position="368"/>
        <end position="412"/>
    </location>
</feature>